<dbReference type="Proteomes" id="UP001458880">
    <property type="component" value="Unassembled WGS sequence"/>
</dbReference>
<dbReference type="Pfam" id="PF00071">
    <property type="entry name" value="Ras"/>
    <property type="match status" value="1"/>
</dbReference>
<dbReference type="FunFam" id="3.40.50.300:FF:001129">
    <property type="entry name" value="ras-related protein Rab-44 isoform X2"/>
    <property type="match status" value="1"/>
</dbReference>
<comment type="caution">
    <text evidence="6">The sequence shown here is derived from an EMBL/GenBank/DDBJ whole genome shotgun (WGS) entry which is preliminary data.</text>
</comment>
<proteinExistence type="inferred from homology"/>
<dbReference type="SMART" id="SM00175">
    <property type="entry name" value="RAB"/>
    <property type="match status" value="1"/>
</dbReference>
<dbReference type="EMBL" id="JASPKY010000056">
    <property type="protein sequence ID" value="KAK9744634.1"/>
    <property type="molecule type" value="Genomic_DNA"/>
</dbReference>
<evidence type="ECO:0000313" key="6">
    <source>
        <dbReference type="EMBL" id="KAK9744634.1"/>
    </source>
</evidence>
<dbReference type="SMART" id="SM00174">
    <property type="entry name" value="RHO"/>
    <property type="match status" value="1"/>
</dbReference>
<dbReference type="GO" id="GO:0005525">
    <property type="term" value="F:GTP binding"/>
    <property type="evidence" value="ECO:0007669"/>
    <property type="project" value="UniProtKB-KW"/>
</dbReference>
<sequence>MNPTYKVIVLGDSNVGKTCVIHRFCQQVYNMFNTATILMDIYSKTINLSGGIEISLQIWDTVGQERFRSITTSYYRGAMGILLIYDVTNMQSFRRVPDWFECVRENAPSNVMVVLLGNKCDSSNRVIESDMGEKMAENFQVPFFEVSSKMDININEAFLTLGEQMHKHFRKTGQENITLSEETTENNNCQC</sequence>
<reference evidence="6 7" key="1">
    <citation type="journal article" date="2024" name="BMC Genomics">
        <title>De novo assembly and annotation of Popillia japonica's genome with initial clues to its potential as an invasive pest.</title>
        <authorList>
            <person name="Cucini C."/>
            <person name="Boschi S."/>
            <person name="Funari R."/>
            <person name="Cardaioli E."/>
            <person name="Iannotti N."/>
            <person name="Marturano G."/>
            <person name="Paoli F."/>
            <person name="Bruttini M."/>
            <person name="Carapelli A."/>
            <person name="Frati F."/>
            <person name="Nardi F."/>
        </authorList>
    </citation>
    <scope>NUCLEOTIDE SEQUENCE [LARGE SCALE GENOMIC DNA]</scope>
    <source>
        <strain evidence="6">DMR45628</strain>
    </source>
</reference>
<dbReference type="PRINTS" id="PR00449">
    <property type="entry name" value="RASTRNSFRMNG"/>
</dbReference>
<comment type="similarity">
    <text evidence="1">Belongs to the small GTPase superfamily. Rab family.</text>
</comment>
<dbReference type="InterPro" id="IPR027417">
    <property type="entry name" value="P-loop_NTPase"/>
</dbReference>
<dbReference type="NCBIfam" id="TIGR00231">
    <property type="entry name" value="small_GTP"/>
    <property type="match status" value="1"/>
</dbReference>
<evidence type="ECO:0000313" key="7">
    <source>
        <dbReference type="Proteomes" id="UP001458880"/>
    </source>
</evidence>
<dbReference type="PANTHER" id="PTHR47980">
    <property type="entry name" value="LD44762P"/>
    <property type="match status" value="1"/>
</dbReference>
<dbReference type="InterPro" id="IPR050305">
    <property type="entry name" value="Small_GTPase_Rab"/>
</dbReference>
<dbReference type="SUPFAM" id="SSF52540">
    <property type="entry name" value="P-loop containing nucleoside triphosphate hydrolases"/>
    <property type="match status" value="1"/>
</dbReference>
<evidence type="ECO:0000256" key="1">
    <source>
        <dbReference type="ARBA" id="ARBA00006270"/>
    </source>
</evidence>
<dbReference type="InterPro" id="IPR005225">
    <property type="entry name" value="Small_GTP-bd"/>
</dbReference>
<dbReference type="PROSITE" id="PS51421">
    <property type="entry name" value="RAS"/>
    <property type="match status" value="1"/>
</dbReference>
<dbReference type="Gene3D" id="3.40.50.300">
    <property type="entry name" value="P-loop containing nucleotide triphosphate hydrolases"/>
    <property type="match status" value="1"/>
</dbReference>
<keyword evidence="7" id="KW-1185">Reference proteome</keyword>
<keyword evidence="3" id="KW-0342">GTP-binding</keyword>
<protein>
    <submittedName>
        <fullName evidence="6">Ras family</fullName>
    </submittedName>
</protein>
<dbReference type="PROSITE" id="PS51420">
    <property type="entry name" value="RHO"/>
    <property type="match status" value="1"/>
</dbReference>
<evidence type="ECO:0000256" key="5">
    <source>
        <dbReference type="ARBA" id="ARBA00023289"/>
    </source>
</evidence>
<dbReference type="SMART" id="SM00176">
    <property type="entry name" value="RAN"/>
    <property type="match status" value="1"/>
</dbReference>
<keyword evidence="5" id="KW-0636">Prenylation</keyword>
<dbReference type="InterPro" id="IPR001806">
    <property type="entry name" value="Small_GTPase"/>
</dbReference>
<gene>
    <name evidence="6" type="ORF">QE152_g7639</name>
</gene>
<evidence type="ECO:0000256" key="2">
    <source>
        <dbReference type="ARBA" id="ARBA00022741"/>
    </source>
</evidence>
<keyword evidence="4" id="KW-0449">Lipoprotein</keyword>
<dbReference type="PROSITE" id="PS51419">
    <property type="entry name" value="RAB"/>
    <property type="match status" value="1"/>
</dbReference>
<evidence type="ECO:0000256" key="4">
    <source>
        <dbReference type="ARBA" id="ARBA00023288"/>
    </source>
</evidence>
<evidence type="ECO:0000256" key="3">
    <source>
        <dbReference type="ARBA" id="ARBA00023134"/>
    </source>
</evidence>
<keyword evidence="2" id="KW-0547">Nucleotide-binding</keyword>
<dbReference type="SMART" id="SM00173">
    <property type="entry name" value="RAS"/>
    <property type="match status" value="1"/>
</dbReference>
<accession>A0AAW1MD14</accession>
<organism evidence="6 7">
    <name type="scientific">Popillia japonica</name>
    <name type="common">Japanese beetle</name>
    <dbReference type="NCBI Taxonomy" id="7064"/>
    <lineage>
        <taxon>Eukaryota</taxon>
        <taxon>Metazoa</taxon>
        <taxon>Ecdysozoa</taxon>
        <taxon>Arthropoda</taxon>
        <taxon>Hexapoda</taxon>
        <taxon>Insecta</taxon>
        <taxon>Pterygota</taxon>
        <taxon>Neoptera</taxon>
        <taxon>Endopterygota</taxon>
        <taxon>Coleoptera</taxon>
        <taxon>Polyphaga</taxon>
        <taxon>Scarabaeiformia</taxon>
        <taxon>Scarabaeidae</taxon>
        <taxon>Rutelinae</taxon>
        <taxon>Popillia</taxon>
    </lineage>
</organism>
<dbReference type="GO" id="GO:0003924">
    <property type="term" value="F:GTPase activity"/>
    <property type="evidence" value="ECO:0007669"/>
    <property type="project" value="InterPro"/>
</dbReference>
<dbReference type="CDD" id="cd00154">
    <property type="entry name" value="Rab"/>
    <property type="match status" value="1"/>
</dbReference>
<name>A0AAW1MD14_POPJA</name>
<dbReference type="AlphaFoldDB" id="A0AAW1MD14"/>